<feature type="chain" id="PRO_5026822581" evidence="1">
    <location>
        <begin position="21"/>
        <end position="149"/>
    </location>
</feature>
<dbReference type="RefSeq" id="WP_154528904.1">
    <property type="nucleotide sequence ID" value="NZ_JAXDZJ010000214.1"/>
</dbReference>
<dbReference type="EMBL" id="VUNH01000007">
    <property type="protein sequence ID" value="MST55808.1"/>
    <property type="molecule type" value="Genomic_DNA"/>
</dbReference>
<accession>A0A6L5YCN2</accession>
<protein>
    <submittedName>
        <fullName evidence="2">Uncharacterized protein</fullName>
    </submittedName>
</protein>
<evidence type="ECO:0000256" key="1">
    <source>
        <dbReference type="SAM" id="SignalP"/>
    </source>
</evidence>
<reference evidence="2 3" key="1">
    <citation type="submission" date="2019-08" db="EMBL/GenBank/DDBJ databases">
        <title>In-depth cultivation of the pig gut microbiome towards novel bacterial diversity and tailored functional studies.</title>
        <authorList>
            <person name="Wylensek D."/>
            <person name="Hitch T.C.A."/>
            <person name="Clavel T."/>
        </authorList>
    </citation>
    <scope>NUCLEOTIDE SEQUENCE [LARGE SCALE GENOMIC DNA]</scope>
    <source>
        <strain evidence="2 3">SM-530-WT-4B</strain>
    </source>
</reference>
<dbReference type="Proteomes" id="UP000473699">
    <property type="component" value="Unassembled WGS sequence"/>
</dbReference>
<feature type="signal peptide" evidence="1">
    <location>
        <begin position="1"/>
        <end position="20"/>
    </location>
</feature>
<proteinExistence type="predicted"/>
<evidence type="ECO:0000313" key="2">
    <source>
        <dbReference type="EMBL" id="MST55808.1"/>
    </source>
</evidence>
<keyword evidence="3" id="KW-1185">Reference proteome</keyword>
<evidence type="ECO:0000313" key="3">
    <source>
        <dbReference type="Proteomes" id="UP000473699"/>
    </source>
</evidence>
<organism evidence="2 3">
    <name type="scientific">Pyramidobacter porci</name>
    <dbReference type="NCBI Taxonomy" id="2605789"/>
    <lineage>
        <taxon>Bacteria</taxon>
        <taxon>Thermotogati</taxon>
        <taxon>Synergistota</taxon>
        <taxon>Synergistia</taxon>
        <taxon>Synergistales</taxon>
        <taxon>Dethiosulfovibrionaceae</taxon>
        <taxon>Pyramidobacter</taxon>
    </lineage>
</organism>
<comment type="caution">
    <text evidence="2">The sequence shown here is derived from an EMBL/GenBank/DDBJ whole genome shotgun (WGS) entry which is preliminary data.</text>
</comment>
<gene>
    <name evidence="2" type="ORF">FYJ74_07160</name>
</gene>
<dbReference type="AlphaFoldDB" id="A0A6L5YCN2"/>
<name>A0A6L5YCN2_9BACT</name>
<sequence length="149" mass="16148">MKKKSASCVALMTMLFFLSAARPLPAVSVNFYDLSVEIPDGWSFRQGEQILIYNQNESAAVIVDQAATTQSGTVKSVAENLADAVGVKKNDIRRDKKGSLRLDFVQNGEPVNVRVLESRGRILMVYVFGKDAEANKIAASIGEKSAAGH</sequence>
<keyword evidence="1" id="KW-0732">Signal</keyword>